<dbReference type="InterPro" id="IPR001584">
    <property type="entry name" value="Integrase_cat-core"/>
</dbReference>
<evidence type="ECO:0000313" key="6">
    <source>
        <dbReference type="Proteomes" id="UP001058461"/>
    </source>
</evidence>
<proteinExistence type="inferred from homology"/>
<dbReference type="Pfam" id="PF01527">
    <property type="entry name" value="HTH_Tnp_1"/>
    <property type="match status" value="1"/>
</dbReference>
<evidence type="ECO:0000259" key="3">
    <source>
        <dbReference type="PROSITE" id="PS50994"/>
    </source>
</evidence>
<dbReference type="SUPFAM" id="SSF53098">
    <property type="entry name" value="Ribonuclease H-like"/>
    <property type="match status" value="1"/>
</dbReference>
<dbReference type="InterPro" id="IPR048020">
    <property type="entry name" value="Transpos_IS3"/>
</dbReference>
<dbReference type="PANTHER" id="PTHR46889">
    <property type="entry name" value="TRANSPOSASE INSF FOR INSERTION SEQUENCE IS3B-RELATED"/>
    <property type="match status" value="1"/>
</dbReference>
<evidence type="ECO:0000313" key="4">
    <source>
        <dbReference type="EMBL" id="UTW10807.1"/>
    </source>
</evidence>
<gene>
    <name evidence="5" type="ORF">KDW95_06225</name>
    <name evidence="4" type="ORF">KDW95_16140</name>
</gene>
<feature type="coiled-coil region" evidence="2">
    <location>
        <begin position="70"/>
        <end position="97"/>
    </location>
</feature>
<reference evidence="5" key="1">
    <citation type="submission" date="2021-04" db="EMBL/GenBank/DDBJ databases">
        <title>Oceanospirillales bacteria with DddD are important DMSP degraders in coastal seawater.</title>
        <authorList>
            <person name="Liu J."/>
        </authorList>
    </citation>
    <scope>NUCLEOTIDE SEQUENCE</scope>
    <source>
        <strain evidence="5">D13-1</strain>
    </source>
</reference>
<organism evidence="5 6">
    <name type="scientific">Marinobacterium rhizophilum</name>
    <dbReference type="NCBI Taxonomy" id="420402"/>
    <lineage>
        <taxon>Bacteria</taxon>
        <taxon>Pseudomonadati</taxon>
        <taxon>Pseudomonadota</taxon>
        <taxon>Gammaproteobacteria</taxon>
        <taxon>Oceanospirillales</taxon>
        <taxon>Oceanospirillaceae</taxon>
        <taxon>Marinobacterium</taxon>
    </lineage>
</organism>
<dbReference type="NCBIfam" id="NF033516">
    <property type="entry name" value="transpos_IS3"/>
    <property type="match status" value="1"/>
</dbReference>
<evidence type="ECO:0000256" key="1">
    <source>
        <dbReference type="ARBA" id="ARBA00009964"/>
    </source>
</evidence>
<comment type="similarity">
    <text evidence="1">Belongs to the transposase 8 family.</text>
</comment>
<dbReference type="EMBL" id="CP073347">
    <property type="protein sequence ID" value="UTW10807.1"/>
    <property type="molecule type" value="Genomic_DNA"/>
</dbReference>
<evidence type="ECO:0000256" key="2">
    <source>
        <dbReference type="SAM" id="Coils"/>
    </source>
</evidence>
<name>A0ABY5HLX6_9GAMM</name>
<keyword evidence="2" id="KW-0175">Coiled coil</keyword>
<dbReference type="Pfam" id="PF13333">
    <property type="entry name" value="rve_2"/>
    <property type="match status" value="1"/>
</dbReference>
<dbReference type="Proteomes" id="UP001058461">
    <property type="component" value="Chromosome"/>
</dbReference>
<dbReference type="InterPro" id="IPR050900">
    <property type="entry name" value="Transposase_IS3/IS150/IS904"/>
</dbReference>
<dbReference type="Gene3D" id="1.10.10.60">
    <property type="entry name" value="Homeodomain-like"/>
    <property type="match status" value="1"/>
</dbReference>
<dbReference type="RefSeq" id="WP_255852861.1">
    <property type="nucleotide sequence ID" value="NZ_CP073347.1"/>
</dbReference>
<dbReference type="InterPro" id="IPR009057">
    <property type="entry name" value="Homeodomain-like_sf"/>
</dbReference>
<accession>A0ABY5HLX6</accession>
<dbReference type="InterPro" id="IPR002514">
    <property type="entry name" value="Transposase_8"/>
</dbReference>
<dbReference type="SUPFAM" id="SSF46689">
    <property type="entry name" value="Homeodomain-like"/>
    <property type="match status" value="1"/>
</dbReference>
<protein>
    <submittedName>
        <fullName evidence="5">IS3 family transposase</fullName>
    </submittedName>
</protein>
<sequence>MKKRSYQQYTPEFKRAAVQASIDSAETVHAVAVKLGINPRILYRWRSDLTRKTAPASTPTVQNTGPEKSIKDLERDNKALQRKLARLELENEILKKAQGVLGRPPDIRFAFIRRYQSVCWPVVSLCAALNVSRSGYYRWLHAAVSPQQHANLALSTFLLNTAKEEHGIPGYRKLWRSAVDAGYDCSLNRVQRVLQKAGYRSCRALKPGHRRPAAGLPVLPNLLNRQFAVSQPNRVWVSDITQIRATDGWLYLATVMDFHSRRIVGWAAGAVNHADLVVQALDNAWAYRCPDGHKLLFHSDQGAQYRSEPVMRWLNDRHVTISMSRRGNCWDNACAESFFAQLKLEWTKRLPPVDRRILTLEVHYYIDEYYNNVRRHETLNGLSPAEFEQVI</sequence>
<dbReference type="PROSITE" id="PS50994">
    <property type="entry name" value="INTEGRASE"/>
    <property type="match status" value="1"/>
</dbReference>
<evidence type="ECO:0000313" key="5">
    <source>
        <dbReference type="EMBL" id="UTW13253.1"/>
    </source>
</evidence>
<keyword evidence="6" id="KW-1185">Reference proteome</keyword>
<dbReference type="Gene3D" id="3.30.420.10">
    <property type="entry name" value="Ribonuclease H-like superfamily/Ribonuclease H"/>
    <property type="match status" value="1"/>
</dbReference>
<dbReference type="EMBL" id="CP073347">
    <property type="protein sequence ID" value="UTW13253.1"/>
    <property type="molecule type" value="Genomic_DNA"/>
</dbReference>
<feature type="domain" description="Integrase catalytic" evidence="3">
    <location>
        <begin position="228"/>
        <end position="391"/>
    </location>
</feature>
<dbReference type="PANTHER" id="PTHR46889:SF4">
    <property type="entry name" value="TRANSPOSASE INSO FOR INSERTION SEQUENCE ELEMENT IS911B-RELATED"/>
    <property type="match status" value="1"/>
</dbReference>
<dbReference type="InterPro" id="IPR036397">
    <property type="entry name" value="RNaseH_sf"/>
</dbReference>
<dbReference type="Pfam" id="PF00665">
    <property type="entry name" value="rve"/>
    <property type="match status" value="1"/>
</dbReference>
<dbReference type="InterPro" id="IPR012337">
    <property type="entry name" value="RNaseH-like_sf"/>
</dbReference>